<dbReference type="Pfam" id="PF02594">
    <property type="entry name" value="DUF167"/>
    <property type="match status" value="1"/>
</dbReference>
<reference evidence="2" key="1">
    <citation type="journal article" date="2014" name="Front. Microbiol.">
        <title>High frequency of phylogenetically diverse reductive dehalogenase-homologous genes in deep subseafloor sedimentary metagenomes.</title>
        <authorList>
            <person name="Kawai M."/>
            <person name="Futagami T."/>
            <person name="Toyoda A."/>
            <person name="Takaki Y."/>
            <person name="Nishi S."/>
            <person name="Hori S."/>
            <person name="Arai W."/>
            <person name="Tsubouchi T."/>
            <person name="Morono Y."/>
            <person name="Uchiyama I."/>
            <person name="Ito T."/>
            <person name="Fujiyama A."/>
            <person name="Inagaki F."/>
            <person name="Takami H."/>
        </authorList>
    </citation>
    <scope>NUCLEOTIDE SEQUENCE</scope>
    <source>
        <strain evidence="2">Expedition CK06-06</strain>
    </source>
</reference>
<feature type="non-terminal residue" evidence="2">
    <location>
        <position position="1"/>
    </location>
</feature>
<dbReference type="AlphaFoldDB" id="X0VXM9"/>
<evidence type="ECO:0000313" key="2">
    <source>
        <dbReference type="EMBL" id="GAG23050.1"/>
    </source>
</evidence>
<protein>
    <submittedName>
        <fullName evidence="2">Uncharacterized protein</fullName>
    </submittedName>
</protein>
<gene>
    <name evidence="2" type="ORF">S01H1_49534</name>
</gene>
<dbReference type="NCBIfam" id="TIGR00251">
    <property type="entry name" value="DUF167 family protein"/>
    <property type="match status" value="1"/>
</dbReference>
<dbReference type="PANTHER" id="PTHR13420:SF7">
    <property type="entry name" value="UPF0235 PROTEIN C15ORF40"/>
    <property type="match status" value="1"/>
</dbReference>
<sequence length="104" mass="11116">WPNSSAGVSWDSGTPMASLRLKVTPSASRDAVVGWQEDVLRVHVRAPAQRGKANDAVLRLLADALGVERSRLRIVRGETSRQKVLSVDGLDGAQIRARLGSASS</sequence>
<dbReference type="InterPro" id="IPR003746">
    <property type="entry name" value="DUF167"/>
</dbReference>
<name>X0VXM9_9ZZZZ</name>
<evidence type="ECO:0000256" key="1">
    <source>
        <dbReference type="ARBA" id="ARBA00010364"/>
    </source>
</evidence>
<comment type="similarity">
    <text evidence="1">Belongs to the UPF0235 family.</text>
</comment>
<dbReference type="InterPro" id="IPR036591">
    <property type="entry name" value="YggU-like_sf"/>
</dbReference>
<dbReference type="EMBL" id="BARS01031873">
    <property type="protein sequence ID" value="GAG23050.1"/>
    <property type="molecule type" value="Genomic_DNA"/>
</dbReference>
<dbReference type="SUPFAM" id="SSF69786">
    <property type="entry name" value="YggU-like"/>
    <property type="match status" value="1"/>
</dbReference>
<dbReference type="SMART" id="SM01152">
    <property type="entry name" value="DUF167"/>
    <property type="match status" value="1"/>
</dbReference>
<accession>X0VXM9</accession>
<dbReference type="HAMAP" id="MF_00634">
    <property type="entry name" value="UPF0235"/>
    <property type="match status" value="1"/>
</dbReference>
<proteinExistence type="inferred from homology"/>
<dbReference type="GO" id="GO:0005737">
    <property type="term" value="C:cytoplasm"/>
    <property type="evidence" value="ECO:0007669"/>
    <property type="project" value="TreeGrafter"/>
</dbReference>
<organism evidence="2">
    <name type="scientific">marine sediment metagenome</name>
    <dbReference type="NCBI Taxonomy" id="412755"/>
    <lineage>
        <taxon>unclassified sequences</taxon>
        <taxon>metagenomes</taxon>
        <taxon>ecological metagenomes</taxon>
    </lineage>
</organism>
<comment type="caution">
    <text evidence="2">The sequence shown here is derived from an EMBL/GenBank/DDBJ whole genome shotgun (WGS) entry which is preliminary data.</text>
</comment>
<dbReference type="PANTHER" id="PTHR13420">
    <property type="entry name" value="UPF0235 PROTEIN C15ORF40"/>
    <property type="match status" value="1"/>
</dbReference>
<dbReference type="Gene3D" id="3.30.1200.10">
    <property type="entry name" value="YggU-like"/>
    <property type="match status" value="1"/>
</dbReference>